<keyword evidence="1" id="KW-0472">Membrane</keyword>
<name>A0AAI9EJ32_9MICO</name>
<accession>A0AAI9EJ32</accession>
<evidence type="ECO:0000313" key="2">
    <source>
        <dbReference type="EMBL" id="CCE74156.1"/>
    </source>
</evidence>
<keyword evidence="1" id="KW-0812">Transmembrane</keyword>
<dbReference type="AlphaFoldDB" id="A0AAI9EJ32"/>
<dbReference type="Proteomes" id="UP000012170">
    <property type="component" value="Chromosome"/>
</dbReference>
<reference evidence="3" key="2">
    <citation type="submission" date="2013-04" db="EMBL/GenBank/DDBJ databases">
        <title>The genome sequence of the maize-pathogen Clavibacter michiganensis subsp. nebraskensis.</title>
        <authorList>
            <person name="Gartemann K.H."/>
            <person name="Blom J."/>
            <person name="Dreiseikelmann B."/>
            <person name="Fluegel M."/>
            <person name="Jaenicke S."/>
            <person name="Linke B."/>
            <person name="Sczcepanowski R."/>
            <person name="Wittmann J."/>
            <person name="Goesmann A."/>
            <person name="Puehler A."/>
            <person name="Eichenlaub R."/>
            <person name="Rueckert C."/>
        </authorList>
    </citation>
    <scope>NUCLEOTIDE SEQUENCE [LARGE SCALE GENOMIC DNA]</scope>
    <source>
        <strain evidence="3">NCPPB 2581</strain>
    </source>
</reference>
<reference evidence="2 3" key="1">
    <citation type="submission" date="2011-11" db="EMBL/GenBank/DDBJ databases">
        <authorList>
            <person name="Gartemann K."/>
        </authorList>
    </citation>
    <scope>NUCLEOTIDE SEQUENCE [LARGE SCALE GENOMIC DNA]</scope>
    <source>
        <strain evidence="3">NCPPB 2581</strain>
    </source>
</reference>
<sequence>MLTEAVLAAATPAAPGIDWIALVAASASIGISIIALVQTNREATARRVSNVPPELRPVVIELLNIVSRGEQHADNLLALSAPASHVRVERLDEWAQQLADGRLARLSEQFAAAVGRCRLPDGASLPVSLNHQQLEKVHAAVEAGKNVIFRLNQLSRKEQR</sequence>
<dbReference type="KEGG" id="cmc:CMN_00179"/>
<evidence type="ECO:0000313" key="3">
    <source>
        <dbReference type="Proteomes" id="UP000012170"/>
    </source>
</evidence>
<feature type="transmembrane region" description="Helical" evidence="1">
    <location>
        <begin position="19"/>
        <end position="37"/>
    </location>
</feature>
<evidence type="ECO:0000256" key="1">
    <source>
        <dbReference type="SAM" id="Phobius"/>
    </source>
</evidence>
<dbReference type="RefSeq" id="WP_015488982.1">
    <property type="nucleotide sequence ID" value="NC_020891.1"/>
</dbReference>
<dbReference type="GeneID" id="92984705"/>
<gene>
    <name evidence="2" type="ORF">CMN_00179</name>
</gene>
<proteinExistence type="predicted"/>
<organism evidence="2 3">
    <name type="scientific">Clavibacter nebraskensis NCPPB 2581</name>
    <dbReference type="NCBI Taxonomy" id="1097677"/>
    <lineage>
        <taxon>Bacteria</taxon>
        <taxon>Bacillati</taxon>
        <taxon>Actinomycetota</taxon>
        <taxon>Actinomycetes</taxon>
        <taxon>Micrococcales</taxon>
        <taxon>Microbacteriaceae</taxon>
        <taxon>Clavibacter</taxon>
    </lineage>
</organism>
<dbReference type="EMBL" id="HE614873">
    <property type="protein sequence ID" value="CCE74156.1"/>
    <property type="molecule type" value="Genomic_DNA"/>
</dbReference>
<keyword evidence="1" id="KW-1133">Transmembrane helix</keyword>
<protein>
    <submittedName>
        <fullName evidence="2">Uncharacterized protein</fullName>
    </submittedName>
</protein>